<protein>
    <recommendedName>
        <fullName evidence="4">Serine protease</fullName>
    </recommendedName>
</protein>
<dbReference type="Pfam" id="PF13365">
    <property type="entry name" value="Trypsin_2"/>
    <property type="match status" value="1"/>
</dbReference>
<dbReference type="Gene3D" id="2.40.10.10">
    <property type="entry name" value="Trypsin-like serine proteases"/>
    <property type="match status" value="2"/>
</dbReference>
<dbReference type="SUPFAM" id="SSF50494">
    <property type="entry name" value="Trypsin-like serine proteases"/>
    <property type="match status" value="1"/>
</dbReference>
<comment type="caution">
    <text evidence="2">The sequence shown here is derived from an EMBL/GenBank/DDBJ whole genome shotgun (WGS) entry which is preliminary data.</text>
</comment>
<evidence type="ECO:0000313" key="3">
    <source>
        <dbReference type="Proteomes" id="UP000179164"/>
    </source>
</evidence>
<sequence length="258" mass="27835">MTPTKNESTDTRPLLWHAAIEQLIPAIVRISTPNVSGTGVLISKSVTKSLCAIATAAHVVGDAHYWEQPIRLYHPTSKTTVLLRPGDRAIRVEAGKDEAVVVFDLIKSKIPFPGNPPKLFEKMHVLKPGVEIGWLGFPAIPKAELCFFSGKISAYIQTDSKYLVDGVAIHGVSGGPAFRINDNEVELIGVVTNYYANRSTGETLPGLAAVVDVDEFHKEAEMFKSFDEAKSKESPASAPPPRPMPKASPSDAAPQIPS</sequence>
<proteinExistence type="predicted"/>
<organism evidence="2 3">
    <name type="scientific">Candidatus Kerfeldbacteria bacterium RIFCSPLOWO2_01_FULL_48_11</name>
    <dbReference type="NCBI Taxonomy" id="1798543"/>
    <lineage>
        <taxon>Bacteria</taxon>
        <taxon>Candidatus Kerfeldiibacteriota</taxon>
    </lineage>
</organism>
<name>A0A1G2B5A0_9BACT</name>
<dbReference type="InterPro" id="IPR043504">
    <property type="entry name" value="Peptidase_S1_PA_chymotrypsin"/>
</dbReference>
<accession>A0A1G2B5A0</accession>
<dbReference type="EMBL" id="MHKE01000008">
    <property type="protein sequence ID" value="OGY84363.1"/>
    <property type="molecule type" value="Genomic_DNA"/>
</dbReference>
<reference evidence="2 3" key="1">
    <citation type="journal article" date="2016" name="Nat. Commun.">
        <title>Thousands of microbial genomes shed light on interconnected biogeochemical processes in an aquifer system.</title>
        <authorList>
            <person name="Anantharaman K."/>
            <person name="Brown C.T."/>
            <person name="Hug L.A."/>
            <person name="Sharon I."/>
            <person name="Castelle C.J."/>
            <person name="Probst A.J."/>
            <person name="Thomas B.C."/>
            <person name="Singh A."/>
            <person name="Wilkins M.J."/>
            <person name="Karaoz U."/>
            <person name="Brodie E.L."/>
            <person name="Williams K.H."/>
            <person name="Hubbard S.S."/>
            <person name="Banfield J.F."/>
        </authorList>
    </citation>
    <scope>NUCLEOTIDE SEQUENCE [LARGE SCALE GENOMIC DNA]</scope>
</reference>
<dbReference type="Proteomes" id="UP000179164">
    <property type="component" value="Unassembled WGS sequence"/>
</dbReference>
<feature type="compositionally biased region" description="Pro residues" evidence="1">
    <location>
        <begin position="237"/>
        <end position="246"/>
    </location>
</feature>
<feature type="region of interest" description="Disordered" evidence="1">
    <location>
        <begin position="224"/>
        <end position="258"/>
    </location>
</feature>
<evidence type="ECO:0000256" key="1">
    <source>
        <dbReference type="SAM" id="MobiDB-lite"/>
    </source>
</evidence>
<evidence type="ECO:0000313" key="2">
    <source>
        <dbReference type="EMBL" id="OGY84363.1"/>
    </source>
</evidence>
<feature type="compositionally biased region" description="Basic and acidic residues" evidence="1">
    <location>
        <begin position="224"/>
        <end position="233"/>
    </location>
</feature>
<evidence type="ECO:0008006" key="4">
    <source>
        <dbReference type="Google" id="ProtNLM"/>
    </source>
</evidence>
<dbReference type="AlphaFoldDB" id="A0A1G2B5A0"/>
<gene>
    <name evidence="2" type="ORF">A2898_00125</name>
</gene>
<dbReference type="InterPro" id="IPR009003">
    <property type="entry name" value="Peptidase_S1_PA"/>
</dbReference>